<dbReference type="EMBL" id="VLJV01000001">
    <property type="protein sequence ID" value="TWH19690.1"/>
    <property type="molecule type" value="Genomic_DNA"/>
</dbReference>
<name>A0A660C7Z1_9PSEU</name>
<dbReference type="GO" id="GO:0032259">
    <property type="term" value="P:methylation"/>
    <property type="evidence" value="ECO:0007669"/>
    <property type="project" value="UniProtKB-KW"/>
</dbReference>
<dbReference type="NCBIfam" id="NF010703">
    <property type="entry name" value="PRK14103.1"/>
    <property type="match status" value="1"/>
</dbReference>
<protein>
    <submittedName>
        <fullName evidence="1">Trans-aconitate 2-methyltransferase</fullName>
    </submittedName>
</protein>
<evidence type="ECO:0000313" key="2">
    <source>
        <dbReference type="Proteomes" id="UP000317303"/>
    </source>
</evidence>
<accession>A0A660C7Z1</accession>
<dbReference type="CDD" id="cd02440">
    <property type="entry name" value="AdoMet_MTases"/>
    <property type="match status" value="1"/>
</dbReference>
<dbReference type="AlphaFoldDB" id="A0A660C7Z1"/>
<dbReference type="InterPro" id="IPR023149">
    <property type="entry name" value="Trans_acon_MeTrfase_C"/>
</dbReference>
<dbReference type="GO" id="GO:0030798">
    <property type="term" value="F:trans-aconitate 2-methyltransferase activity"/>
    <property type="evidence" value="ECO:0007669"/>
    <property type="project" value="InterPro"/>
</dbReference>
<dbReference type="Gene3D" id="3.40.50.150">
    <property type="entry name" value="Vaccinia Virus protein VP39"/>
    <property type="match status" value="1"/>
</dbReference>
<dbReference type="Proteomes" id="UP000317303">
    <property type="component" value="Unassembled WGS sequence"/>
</dbReference>
<dbReference type="Gene3D" id="1.10.150.290">
    <property type="entry name" value="S-adenosyl-L-methionine-dependent methyltransferases"/>
    <property type="match status" value="1"/>
</dbReference>
<reference evidence="1 2" key="1">
    <citation type="submission" date="2019-07" db="EMBL/GenBank/DDBJ databases">
        <title>R&amp;d 2014.</title>
        <authorList>
            <person name="Klenk H.-P."/>
        </authorList>
    </citation>
    <scope>NUCLEOTIDE SEQUENCE [LARGE SCALE GENOMIC DNA]</scope>
    <source>
        <strain evidence="1 2">DSM 43194</strain>
    </source>
</reference>
<dbReference type="SUPFAM" id="SSF53335">
    <property type="entry name" value="S-adenosyl-L-methionine-dependent methyltransferases"/>
    <property type="match status" value="1"/>
</dbReference>
<comment type="caution">
    <text evidence="1">The sequence shown here is derived from an EMBL/GenBank/DDBJ whole genome shotgun (WGS) entry which is preliminary data.</text>
</comment>
<dbReference type="InterPro" id="IPR029063">
    <property type="entry name" value="SAM-dependent_MTases_sf"/>
</dbReference>
<keyword evidence="1" id="KW-0489">Methyltransferase</keyword>
<dbReference type="OrthoDB" id="9795085at2"/>
<dbReference type="RefSeq" id="WP_030530732.1">
    <property type="nucleotide sequence ID" value="NZ_JOIJ01000002.1"/>
</dbReference>
<sequence length="259" mass="28561">MWDPTTYLTYGDLRARPFHELVARVRAEAPRRVVDVGCGPGNLTRTVAQRWPQATVEAFDSSPEMVEKARAAGLEAEVLDAREWTPWADTDVVISNATLQWIPEHRELLRRWAGQLPAGAWLAMQVPGNFDAPSHVLARELAASDRWRTRLGGAAPLGGPDTVSGAAEYADLLADEGCSVEAWETTYVQPMDGPGAVLEWITGTALRPVRAALGDADWEEFRGELGERLAEAYPARADGTTWFPFRRVFVVARTPRPTL</sequence>
<keyword evidence="1" id="KW-0808">Transferase</keyword>
<evidence type="ECO:0000313" key="1">
    <source>
        <dbReference type="EMBL" id="TWH19690.1"/>
    </source>
</evidence>
<keyword evidence="2" id="KW-1185">Reference proteome</keyword>
<dbReference type="PANTHER" id="PTHR43861:SF1">
    <property type="entry name" value="TRANS-ACONITATE 2-METHYLTRANSFERASE"/>
    <property type="match status" value="1"/>
</dbReference>
<dbReference type="PANTHER" id="PTHR43861">
    <property type="entry name" value="TRANS-ACONITATE 2-METHYLTRANSFERASE-RELATED"/>
    <property type="match status" value="1"/>
</dbReference>
<gene>
    <name evidence="1" type="ORF">JD82_01519</name>
</gene>
<organism evidence="1 2">
    <name type="scientific">Prauserella rugosa</name>
    <dbReference type="NCBI Taxonomy" id="43354"/>
    <lineage>
        <taxon>Bacteria</taxon>
        <taxon>Bacillati</taxon>
        <taxon>Actinomycetota</taxon>
        <taxon>Actinomycetes</taxon>
        <taxon>Pseudonocardiales</taxon>
        <taxon>Pseudonocardiaceae</taxon>
        <taxon>Prauserella</taxon>
    </lineage>
</organism>
<dbReference type="Pfam" id="PF13489">
    <property type="entry name" value="Methyltransf_23"/>
    <property type="match status" value="1"/>
</dbReference>
<proteinExistence type="predicted"/>